<name>A0A147KMY9_THECS</name>
<gene>
    <name evidence="1" type="ORF">AC529_00215</name>
</gene>
<dbReference type="EMBL" id="LGEM01000002">
    <property type="protein sequence ID" value="KUP98650.1"/>
    <property type="molecule type" value="Genomic_DNA"/>
</dbReference>
<accession>A0A147KMY9</accession>
<comment type="caution">
    <text evidence="1">The sequence shown here is derived from an EMBL/GenBank/DDBJ whole genome shotgun (WGS) entry which is preliminary data.</text>
</comment>
<dbReference type="Proteomes" id="UP000074382">
    <property type="component" value="Unassembled WGS sequence"/>
</dbReference>
<organism evidence="1 2">
    <name type="scientific">Thermobifida cellulosilytica TB100</name>
    <dbReference type="NCBI Taxonomy" id="665004"/>
    <lineage>
        <taxon>Bacteria</taxon>
        <taxon>Bacillati</taxon>
        <taxon>Actinomycetota</taxon>
        <taxon>Actinomycetes</taxon>
        <taxon>Streptosporangiales</taxon>
        <taxon>Nocardiopsidaceae</taxon>
        <taxon>Thermobifida</taxon>
    </lineage>
</organism>
<dbReference type="RefSeq" id="WP_068757295.1">
    <property type="nucleotide sequence ID" value="NZ_KQ950183.1"/>
</dbReference>
<keyword evidence="2" id="KW-1185">Reference proteome</keyword>
<evidence type="ECO:0000313" key="1">
    <source>
        <dbReference type="EMBL" id="KUP98650.1"/>
    </source>
</evidence>
<reference evidence="2" key="1">
    <citation type="journal article" date="2017" name="Acta Aliment.">
        <title>Plant polysaccharide degrading enzyme system of Thermpbifida cellulosilytica TB100 revealed by de novo genome project data.</title>
        <authorList>
            <person name="Toth A."/>
            <person name="Baka E."/>
            <person name="Luzics S."/>
            <person name="Bata-Vidacs I."/>
            <person name="Nagy I."/>
            <person name="Balint B."/>
            <person name="Herceg R."/>
            <person name="Olasz F."/>
            <person name="Wilk T."/>
            <person name="Nagy T."/>
            <person name="Kriszt B."/>
            <person name="Nagy I."/>
            <person name="Kukolya J."/>
        </authorList>
    </citation>
    <scope>NUCLEOTIDE SEQUENCE [LARGE SCALE GENOMIC DNA]</scope>
    <source>
        <strain evidence="2">TB100</strain>
    </source>
</reference>
<protein>
    <submittedName>
        <fullName evidence="1">Uncharacterized protein</fullName>
    </submittedName>
</protein>
<proteinExistence type="predicted"/>
<sequence>MAADDAAVLLSRDGLFLLHRLAVEAGNVAGYRSPTAEERAAVEGLRRVRAPLRGIRERLRHGQDGPAPASPGEGEAAVRLVRADADAVVLSLPAAVLGEVLAGAAAVHRSLGDDELRTRTGCSPAECAALLARLHAGLP</sequence>
<dbReference type="AlphaFoldDB" id="A0A147KMY9"/>
<evidence type="ECO:0000313" key="2">
    <source>
        <dbReference type="Proteomes" id="UP000074382"/>
    </source>
</evidence>
<dbReference type="PATRIC" id="fig|665004.4.peg.3037"/>